<sequence length="130" mass="14458">MLRARGAMRVEVRNDKRAGLAIEGDCEIVGLRGRAKMITFIKRDGTRFSASYSHLHGIHLIAGGLRLEFARCSVVVQGERLQAIHHALSDHRVSFLRESATEFPEDRFSDKAHIRKIILTGLAGSSQGIH</sequence>
<gene>
    <name evidence="1" type="ORF">ACFSSA_09205</name>
</gene>
<accession>A0ABW5D6Z3</accession>
<evidence type="ECO:0000313" key="1">
    <source>
        <dbReference type="EMBL" id="MFD2256852.1"/>
    </source>
</evidence>
<protein>
    <submittedName>
        <fullName evidence="1">Uncharacterized protein</fullName>
    </submittedName>
</protein>
<organism evidence="1 2">
    <name type="scientific">Luteolibacter algae</name>
    <dbReference type="NCBI Taxonomy" id="454151"/>
    <lineage>
        <taxon>Bacteria</taxon>
        <taxon>Pseudomonadati</taxon>
        <taxon>Verrucomicrobiota</taxon>
        <taxon>Verrucomicrobiia</taxon>
        <taxon>Verrucomicrobiales</taxon>
        <taxon>Verrucomicrobiaceae</taxon>
        <taxon>Luteolibacter</taxon>
    </lineage>
</organism>
<evidence type="ECO:0000313" key="2">
    <source>
        <dbReference type="Proteomes" id="UP001597375"/>
    </source>
</evidence>
<keyword evidence="2" id="KW-1185">Reference proteome</keyword>
<dbReference type="EMBL" id="JBHUIT010000017">
    <property type="protein sequence ID" value="MFD2256852.1"/>
    <property type="molecule type" value="Genomic_DNA"/>
</dbReference>
<dbReference type="RefSeq" id="WP_386820141.1">
    <property type="nucleotide sequence ID" value="NZ_JBHUIT010000017.1"/>
</dbReference>
<name>A0ABW5D6Z3_9BACT</name>
<proteinExistence type="predicted"/>
<dbReference type="Proteomes" id="UP001597375">
    <property type="component" value="Unassembled WGS sequence"/>
</dbReference>
<reference evidence="2" key="1">
    <citation type="journal article" date="2019" name="Int. J. Syst. Evol. Microbiol.">
        <title>The Global Catalogue of Microorganisms (GCM) 10K type strain sequencing project: providing services to taxonomists for standard genome sequencing and annotation.</title>
        <authorList>
            <consortium name="The Broad Institute Genomics Platform"/>
            <consortium name="The Broad Institute Genome Sequencing Center for Infectious Disease"/>
            <person name="Wu L."/>
            <person name="Ma J."/>
        </authorList>
    </citation>
    <scope>NUCLEOTIDE SEQUENCE [LARGE SCALE GENOMIC DNA]</scope>
    <source>
        <strain evidence="2">CGMCC 4.7106</strain>
    </source>
</reference>
<comment type="caution">
    <text evidence="1">The sequence shown here is derived from an EMBL/GenBank/DDBJ whole genome shotgun (WGS) entry which is preliminary data.</text>
</comment>